<proteinExistence type="predicted"/>
<dbReference type="Proteomes" id="UP000283383">
    <property type="component" value="Unassembled WGS sequence"/>
</dbReference>
<accession>A0A420HAV9</accession>
<reference evidence="1 2" key="1">
    <citation type="journal article" date="2018" name="BMC Genomics">
        <title>Comparative genome analyses reveal sequence features reflecting distinct modes of host-adaptation between dicot and monocot powdery mildew.</title>
        <authorList>
            <person name="Wu Y."/>
            <person name="Ma X."/>
            <person name="Pan Z."/>
            <person name="Kale S.D."/>
            <person name="Song Y."/>
            <person name="King H."/>
            <person name="Zhang Q."/>
            <person name="Presley C."/>
            <person name="Deng X."/>
            <person name="Wei C.I."/>
            <person name="Xiao S."/>
        </authorList>
    </citation>
    <scope>NUCLEOTIDE SEQUENCE [LARGE SCALE GENOMIC DNA]</scope>
    <source>
        <strain evidence="1">UMSG3</strain>
    </source>
</reference>
<dbReference type="EMBL" id="MCBQ01020831">
    <property type="protein sequence ID" value="RKF54569.1"/>
    <property type="molecule type" value="Genomic_DNA"/>
</dbReference>
<sequence length="47" mass="5294">MFVGFFGSEDDLRVHRGHHEQVETLTSSPSLSLLILTDVIFDFISSL</sequence>
<keyword evidence="2" id="KW-1185">Reference proteome</keyword>
<gene>
    <name evidence="1" type="ORF">GcM3_208041</name>
</gene>
<protein>
    <submittedName>
        <fullName evidence="1">Uncharacterized protein</fullName>
    </submittedName>
</protein>
<evidence type="ECO:0000313" key="2">
    <source>
        <dbReference type="Proteomes" id="UP000283383"/>
    </source>
</evidence>
<comment type="caution">
    <text evidence="1">The sequence shown here is derived from an EMBL/GenBank/DDBJ whole genome shotgun (WGS) entry which is preliminary data.</text>
</comment>
<evidence type="ECO:0000313" key="1">
    <source>
        <dbReference type="EMBL" id="RKF54569.1"/>
    </source>
</evidence>
<organism evidence="1 2">
    <name type="scientific">Golovinomyces cichoracearum</name>
    <dbReference type="NCBI Taxonomy" id="62708"/>
    <lineage>
        <taxon>Eukaryota</taxon>
        <taxon>Fungi</taxon>
        <taxon>Dikarya</taxon>
        <taxon>Ascomycota</taxon>
        <taxon>Pezizomycotina</taxon>
        <taxon>Leotiomycetes</taxon>
        <taxon>Erysiphales</taxon>
        <taxon>Erysiphaceae</taxon>
        <taxon>Golovinomyces</taxon>
    </lineage>
</organism>
<name>A0A420HAV9_9PEZI</name>
<dbReference type="AlphaFoldDB" id="A0A420HAV9"/>